<dbReference type="Gene3D" id="2.60.40.10">
    <property type="entry name" value="Immunoglobulins"/>
    <property type="match status" value="1"/>
</dbReference>
<dbReference type="EMBL" id="CAEZXM010000249">
    <property type="protein sequence ID" value="CAB4701553.1"/>
    <property type="molecule type" value="Genomic_DNA"/>
</dbReference>
<sequence length="159" mass="15410">MKRLLAIAISMLALVGLSPVAAHAAYPPGSATVSSSSATPTPGASVTLSAAGFCSGASVVFAIGGTAVGTATAAANGTASFTATMPSAAGRYTVTATTTNQRCPLSASLALNVTVPANPLPVTGSDSSSILNFAALALLLGAGMVIAVAMRRRTANVTK</sequence>
<reference evidence="2" key="1">
    <citation type="submission" date="2020-05" db="EMBL/GenBank/DDBJ databases">
        <authorList>
            <person name="Chiriac C."/>
            <person name="Salcher M."/>
            <person name="Ghai R."/>
            <person name="Kavagutti S V."/>
        </authorList>
    </citation>
    <scope>NUCLEOTIDE SEQUENCE</scope>
</reference>
<dbReference type="NCBIfam" id="TIGR01167">
    <property type="entry name" value="LPXTG_anchor"/>
    <property type="match status" value="1"/>
</dbReference>
<keyword evidence="1" id="KW-0472">Membrane</keyword>
<organism evidence="2">
    <name type="scientific">freshwater metagenome</name>
    <dbReference type="NCBI Taxonomy" id="449393"/>
    <lineage>
        <taxon>unclassified sequences</taxon>
        <taxon>metagenomes</taxon>
        <taxon>ecological metagenomes</taxon>
    </lineage>
</organism>
<dbReference type="AlphaFoldDB" id="A0A6J6PWQ8"/>
<name>A0A6J6PWQ8_9ZZZZ</name>
<accession>A0A6J6PWQ8</accession>
<feature type="transmembrane region" description="Helical" evidence="1">
    <location>
        <begin position="130"/>
        <end position="150"/>
    </location>
</feature>
<keyword evidence="1" id="KW-0812">Transmembrane</keyword>
<evidence type="ECO:0000313" key="2">
    <source>
        <dbReference type="EMBL" id="CAB4701553.1"/>
    </source>
</evidence>
<evidence type="ECO:0000256" key="1">
    <source>
        <dbReference type="SAM" id="Phobius"/>
    </source>
</evidence>
<protein>
    <submittedName>
        <fullName evidence="2">Unannotated protein</fullName>
    </submittedName>
</protein>
<dbReference type="InterPro" id="IPR013783">
    <property type="entry name" value="Ig-like_fold"/>
</dbReference>
<gene>
    <name evidence="2" type="ORF">UFOPK2366_01286</name>
</gene>
<keyword evidence="1" id="KW-1133">Transmembrane helix</keyword>
<proteinExistence type="predicted"/>